<evidence type="ECO:0008006" key="4">
    <source>
        <dbReference type="Google" id="ProtNLM"/>
    </source>
</evidence>
<keyword evidence="3" id="KW-1185">Reference proteome</keyword>
<dbReference type="EMBL" id="CP001860">
    <property type="protein sequence ID" value="ADB59016.1"/>
    <property type="molecule type" value="Genomic_DNA"/>
</dbReference>
<evidence type="ECO:0000313" key="3">
    <source>
        <dbReference type="Proteomes" id="UP000001903"/>
    </source>
</evidence>
<feature type="transmembrane region" description="Helical" evidence="1">
    <location>
        <begin position="86"/>
        <end position="104"/>
    </location>
</feature>
<feature type="transmembrane region" description="Helical" evidence="1">
    <location>
        <begin position="185"/>
        <end position="206"/>
    </location>
</feature>
<feature type="transmembrane region" description="Helical" evidence="1">
    <location>
        <begin position="55"/>
        <end position="74"/>
    </location>
</feature>
<keyword evidence="1" id="KW-0472">Membrane</keyword>
<gene>
    <name evidence="2" type="ordered locus">Htur_0115</name>
</gene>
<reference evidence="2 3" key="1">
    <citation type="journal article" date="2010" name="Stand. Genomic Sci.">
        <title>Complete genome sequence of Haloterrigena turkmenica type strain (4k).</title>
        <authorList>
            <person name="Saunders E."/>
            <person name="Tindall B.J."/>
            <person name="Fahnrich R."/>
            <person name="Lapidus A."/>
            <person name="Copeland A."/>
            <person name="Del Rio T.G."/>
            <person name="Lucas S."/>
            <person name="Chen F."/>
            <person name="Tice H."/>
            <person name="Cheng J.F."/>
            <person name="Han C."/>
            <person name="Detter J.C."/>
            <person name="Bruce D."/>
            <person name="Goodwin L."/>
            <person name="Chain P."/>
            <person name="Pitluck S."/>
            <person name="Pati A."/>
            <person name="Ivanova N."/>
            <person name="Mavromatis K."/>
            <person name="Chen A."/>
            <person name="Palaniappan K."/>
            <person name="Land M."/>
            <person name="Hauser L."/>
            <person name="Chang Y.J."/>
            <person name="Jeffries C.D."/>
            <person name="Brettin T."/>
            <person name="Rohde M."/>
            <person name="Goker M."/>
            <person name="Bristow J."/>
            <person name="Eisen J.A."/>
            <person name="Markowitz V."/>
            <person name="Hugenholtz P."/>
            <person name="Klenk H.P."/>
            <person name="Kyrpides N.C."/>
        </authorList>
    </citation>
    <scope>NUCLEOTIDE SEQUENCE [LARGE SCALE GENOMIC DNA]</scope>
    <source>
        <strain evidence="3">ATCC 51198 / DSM 5511 / JCM 9101 / NCIMB 13204 / VKM B-1734 / 4k</strain>
    </source>
</reference>
<feature type="transmembrane region" description="Helical" evidence="1">
    <location>
        <begin position="159"/>
        <end position="179"/>
    </location>
</feature>
<dbReference type="eggNOG" id="arCOG09071">
    <property type="taxonomic scope" value="Archaea"/>
</dbReference>
<name>D2RTH3_HALTV</name>
<dbReference type="STRING" id="543526.Htur_0115"/>
<dbReference type="RefSeq" id="WP_012941348.1">
    <property type="nucleotide sequence ID" value="NC_013743.1"/>
</dbReference>
<protein>
    <recommendedName>
        <fullName evidence="4">PH domain-containing protein</fullName>
    </recommendedName>
</protein>
<proteinExistence type="predicted"/>
<dbReference type="GeneID" id="8740678"/>
<evidence type="ECO:0000313" key="2">
    <source>
        <dbReference type="EMBL" id="ADB59016.1"/>
    </source>
</evidence>
<dbReference type="AlphaFoldDB" id="D2RTH3"/>
<dbReference type="KEGG" id="htu:Htur_0115"/>
<organism evidence="2 3">
    <name type="scientific">Haloterrigena turkmenica (strain ATCC 51198 / DSM 5511 / JCM 9101 / NCIMB 13204 / VKM B-1734 / 4k)</name>
    <name type="common">Halococcus turkmenicus</name>
    <dbReference type="NCBI Taxonomy" id="543526"/>
    <lineage>
        <taxon>Archaea</taxon>
        <taxon>Methanobacteriati</taxon>
        <taxon>Methanobacteriota</taxon>
        <taxon>Stenosarchaea group</taxon>
        <taxon>Halobacteria</taxon>
        <taxon>Halobacteriales</taxon>
        <taxon>Natrialbaceae</taxon>
        <taxon>Haloterrigena</taxon>
    </lineage>
</organism>
<dbReference type="OrthoDB" id="170115at2157"/>
<dbReference type="Proteomes" id="UP000001903">
    <property type="component" value="Chromosome"/>
</dbReference>
<sequence length="284" mass="30444">MTTRNSTERVALDDGDGPSDGRFRLAVAVYAGALLAGVASVAAALTAFVPGPLPGVYATGFAGGLVGGLALATADPRLPVRLGRTLGRRAAVVVPTVPFVVVWFAPLEAAVDVVALWAVITVFASGYVLSQLAGNRYVDAVAPGEPAETWQWTPPGAPVVDALLAGMWLVIGIGTAVTGAPVQGLLWLAIAVFWVTSCLVEGRWSFGPGRDRCEIRLYENGLVKRRPYTKTFVPWREIGHTRLREGELVLDRGLRDVRFDRDELEDPDAVLEAVDRWLETSAER</sequence>
<feature type="transmembrane region" description="Helical" evidence="1">
    <location>
        <begin position="110"/>
        <end position="129"/>
    </location>
</feature>
<feature type="transmembrane region" description="Helical" evidence="1">
    <location>
        <begin position="27"/>
        <end position="49"/>
    </location>
</feature>
<keyword evidence="1" id="KW-1133">Transmembrane helix</keyword>
<keyword evidence="1" id="KW-0812">Transmembrane</keyword>
<dbReference type="HOGENOM" id="CLU_064027_0_0_2"/>
<accession>D2RTH3</accession>
<evidence type="ECO:0000256" key="1">
    <source>
        <dbReference type="SAM" id="Phobius"/>
    </source>
</evidence>